<organism evidence="1 2">
    <name type="scientific">Dyella kyungheensis</name>
    <dbReference type="NCBI Taxonomy" id="1242174"/>
    <lineage>
        <taxon>Bacteria</taxon>
        <taxon>Pseudomonadati</taxon>
        <taxon>Pseudomonadota</taxon>
        <taxon>Gammaproteobacteria</taxon>
        <taxon>Lysobacterales</taxon>
        <taxon>Rhodanobacteraceae</taxon>
        <taxon>Dyella</taxon>
    </lineage>
</organism>
<dbReference type="RefSeq" id="WP_204637553.1">
    <property type="nucleotide sequence ID" value="NZ_JADIKC010000009.1"/>
</dbReference>
<dbReference type="Proteomes" id="UP001430065">
    <property type="component" value="Unassembled WGS sequence"/>
</dbReference>
<reference evidence="1 2" key="1">
    <citation type="submission" date="2020-10" db="EMBL/GenBank/DDBJ databases">
        <title>Phylogeny of dyella-like bacteria.</title>
        <authorList>
            <person name="Fu J."/>
        </authorList>
    </citation>
    <scope>NUCLEOTIDE SEQUENCE [LARGE SCALE GENOMIC DNA]</scope>
    <source>
        <strain evidence="1 2">THG-B117</strain>
    </source>
</reference>
<evidence type="ECO:0008006" key="3">
    <source>
        <dbReference type="Google" id="ProtNLM"/>
    </source>
</evidence>
<evidence type="ECO:0000313" key="1">
    <source>
        <dbReference type="EMBL" id="MBM7123101.1"/>
    </source>
</evidence>
<proteinExistence type="predicted"/>
<dbReference type="EMBL" id="JADIKC010000009">
    <property type="protein sequence ID" value="MBM7123101.1"/>
    <property type="molecule type" value="Genomic_DNA"/>
</dbReference>
<comment type="caution">
    <text evidence="1">The sequence shown here is derived from an EMBL/GenBank/DDBJ whole genome shotgun (WGS) entry which is preliminary data.</text>
</comment>
<name>A0ABS2JVS0_9GAMM</name>
<evidence type="ECO:0000313" key="2">
    <source>
        <dbReference type="Proteomes" id="UP001430065"/>
    </source>
</evidence>
<gene>
    <name evidence="1" type="ORF">ISP20_18180</name>
</gene>
<keyword evidence="2" id="KW-1185">Reference proteome</keyword>
<accession>A0ABS2JVS0</accession>
<sequence>MNIRPTTAAELRNTLKELAQRRLADGSDYVHIQRTCLLLSMYLKDSAPASVAKLMPEIVWHYLSDVDIRHKDHAYAVAQTDALLCALGDWEAEELD</sequence>
<protein>
    <recommendedName>
        <fullName evidence="3">Phage protein</fullName>
    </recommendedName>
</protein>